<keyword evidence="4" id="KW-1185">Reference proteome</keyword>
<feature type="region of interest" description="Disordered" evidence="2">
    <location>
        <begin position="489"/>
        <end position="511"/>
    </location>
</feature>
<dbReference type="InterPro" id="IPR039889">
    <property type="entry name" value="CCD33"/>
</dbReference>
<feature type="compositionally biased region" description="Pro residues" evidence="2">
    <location>
        <begin position="277"/>
        <end position="287"/>
    </location>
</feature>
<feature type="compositionally biased region" description="Basic and acidic residues" evidence="2">
    <location>
        <begin position="329"/>
        <end position="341"/>
    </location>
</feature>
<evidence type="ECO:0000313" key="3">
    <source>
        <dbReference type="EMBL" id="NXV85325.1"/>
    </source>
</evidence>
<feature type="region of interest" description="Disordered" evidence="2">
    <location>
        <begin position="198"/>
        <end position="303"/>
    </location>
</feature>
<dbReference type="EMBL" id="VZUG01003069">
    <property type="protein sequence ID" value="NXV85325.1"/>
    <property type="molecule type" value="Genomic_DNA"/>
</dbReference>
<reference evidence="3 4" key="1">
    <citation type="submission" date="2019-09" db="EMBL/GenBank/DDBJ databases">
        <title>Bird 10,000 Genomes (B10K) Project - Family phase.</title>
        <authorList>
            <person name="Zhang G."/>
        </authorList>
    </citation>
    <scope>NUCLEOTIDE SEQUENCE [LARGE SCALE GENOMIC DNA]</scope>
    <source>
        <strain evidence="3">OUT-0025</strain>
        <tissue evidence="3">Blood</tissue>
    </source>
</reference>
<proteinExistence type="predicted"/>
<feature type="region of interest" description="Disordered" evidence="2">
    <location>
        <begin position="325"/>
        <end position="345"/>
    </location>
</feature>
<dbReference type="PANTHER" id="PTHR21623:SF2">
    <property type="entry name" value="COILED-COIL DOMAIN-CONTAINING PROTEIN 33"/>
    <property type="match status" value="1"/>
</dbReference>
<feature type="region of interest" description="Disordered" evidence="2">
    <location>
        <begin position="389"/>
        <end position="413"/>
    </location>
</feature>
<gene>
    <name evidence="3" type="primary">Ccdc33</name>
    <name evidence="3" type="ORF">CALBOR_R13491</name>
</gene>
<accession>A0A7L3X9N7</accession>
<dbReference type="GO" id="GO:0005777">
    <property type="term" value="C:peroxisome"/>
    <property type="evidence" value="ECO:0007669"/>
    <property type="project" value="TreeGrafter"/>
</dbReference>
<dbReference type="PANTHER" id="PTHR21623">
    <property type="entry name" value="SPERIOLIN-BINDING FACTOR"/>
    <property type="match status" value="1"/>
</dbReference>
<dbReference type="Proteomes" id="UP000535403">
    <property type="component" value="Unassembled WGS sequence"/>
</dbReference>
<sequence length="899" mass="99277">VPMAGKAGEPRIPPALQRSRLKAEEKTLDFEFEVVSAQFNRQGRYALRLTVENPLLQGSSAGVQLRINSGEVIQSSTGTTDTIEQSDLNQIYSFQRRKFTFTLPRGFCKNDKNHDVRLHIEALHFPGRTERMRRSRRVGEAFFAIYPRTNQPRMKLSAGRDEDWYRYSEVMALLRVGSEQPAMHCGRLAFTATLHEHRPPTTLASPPPLSPGTQQEDQQAAGTAPASPTLDIPVPSRSLRTPESAYHSLPTEGPDPACADPPLFHHLSGTTWRSIPSPVPPSAPPPSHSRTLRQQPSALPELPTTAAHRYEAERIRGDARVWQHPSHLGADEHPSFGRGAEHPAQGKALGAKRCFEHQRHGRLALPAEIHGQLLICAFVLRFSPCSAHASGSSAASRRQRPSPPRGSSTAGRASDAHLQNSCCQGNICFRHAASSASRRRAPLLFLNPAKSWQGGRGWGTGGRLGQGGDVTGQPSQMPASWISPELGFGTARGGQRGTERQRQSIQDPYWPSEASGNLRTRVVLGVRGAPASLPVLGGCGTPQHPCLFLGCEAPQRPCLFLGCQEPQRPCLFLGCEEPQHPCLFLECKEPPHPCLFLGCEAPQHPCLFLGCEAPQHPCLPGWQQGASGSALGWQEVSSYHLALKRMAGDLLSLRQHVTSLEVENRHLRRSLASQEELGHSLLADDVAWALAATLKRKLVASTAEMRRLKNRVQQLQNELIRKYDREKDLVLLQRAHQQQQATLRRCQEKVAKTKSLEETVQQQEKVIKLMERTLQKKLARAGRSAEKPASGCKWGWCPLPPHPAGEALSGEVYTVLLAENRRLREELAKPPHPSPPIAPRPPTLLGGFGGAEKLSLLARLEEAQARGRVLERQLEEAARRWGREKQELGTRLLEREHGF</sequence>
<organism evidence="3 4">
    <name type="scientific">Calonectris borealis</name>
    <name type="common">Cory's shearwater</name>
    <dbReference type="NCBI Taxonomy" id="1323832"/>
    <lineage>
        <taxon>Eukaryota</taxon>
        <taxon>Metazoa</taxon>
        <taxon>Chordata</taxon>
        <taxon>Craniata</taxon>
        <taxon>Vertebrata</taxon>
        <taxon>Euteleostomi</taxon>
        <taxon>Archelosauria</taxon>
        <taxon>Archosauria</taxon>
        <taxon>Dinosauria</taxon>
        <taxon>Saurischia</taxon>
        <taxon>Theropoda</taxon>
        <taxon>Coelurosauria</taxon>
        <taxon>Aves</taxon>
        <taxon>Neognathae</taxon>
        <taxon>Neoaves</taxon>
        <taxon>Aequornithes</taxon>
        <taxon>Procellariiformes</taxon>
        <taxon>Procellariidae</taxon>
        <taxon>Calonectris</taxon>
    </lineage>
</organism>
<name>A0A7L3X9N7_9AVES</name>
<evidence type="ECO:0000256" key="2">
    <source>
        <dbReference type="SAM" id="MobiDB-lite"/>
    </source>
</evidence>
<evidence type="ECO:0000256" key="1">
    <source>
        <dbReference type="SAM" id="Coils"/>
    </source>
</evidence>
<dbReference type="AlphaFoldDB" id="A0A7L3X9N7"/>
<evidence type="ECO:0000313" key="4">
    <source>
        <dbReference type="Proteomes" id="UP000535403"/>
    </source>
</evidence>
<keyword evidence="1" id="KW-0175">Coiled coil</keyword>
<comment type="caution">
    <text evidence="3">The sequence shown here is derived from an EMBL/GenBank/DDBJ whole genome shotgun (WGS) entry which is preliminary data.</text>
</comment>
<feature type="non-terminal residue" evidence="3">
    <location>
        <position position="899"/>
    </location>
</feature>
<feature type="compositionally biased region" description="Polar residues" evidence="2">
    <location>
        <begin position="212"/>
        <end position="221"/>
    </location>
</feature>
<protein>
    <submittedName>
        <fullName evidence="3">CCD33 protein</fullName>
    </submittedName>
</protein>
<feature type="non-terminal residue" evidence="3">
    <location>
        <position position="1"/>
    </location>
</feature>
<feature type="coiled-coil region" evidence="1">
    <location>
        <begin position="657"/>
        <end position="780"/>
    </location>
</feature>